<reference evidence="1" key="1">
    <citation type="submission" date="2019-11" db="EMBL/GenBank/DDBJ databases">
        <title>Nori genome reveals adaptations in red seaweeds to the harsh intertidal environment.</title>
        <authorList>
            <person name="Wang D."/>
            <person name="Mao Y."/>
        </authorList>
    </citation>
    <scope>NUCLEOTIDE SEQUENCE</scope>
    <source>
        <tissue evidence="1">Gametophyte</tissue>
    </source>
</reference>
<name>A0ACC3BIN9_PYRYE</name>
<comment type="caution">
    <text evidence="1">The sequence shown here is derived from an EMBL/GenBank/DDBJ whole genome shotgun (WGS) entry which is preliminary data.</text>
</comment>
<dbReference type="Proteomes" id="UP000798662">
    <property type="component" value="Chromosome 1"/>
</dbReference>
<keyword evidence="2" id="KW-1185">Reference proteome</keyword>
<protein>
    <submittedName>
        <fullName evidence="1">Uncharacterized protein</fullName>
    </submittedName>
</protein>
<evidence type="ECO:0000313" key="1">
    <source>
        <dbReference type="EMBL" id="KAK1857647.1"/>
    </source>
</evidence>
<gene>
    <name evidence="1" type="ORF">I4F81_000263</name>
</gene>
<accession>A0ACC3BIN9</accession>
<organism evidence="1 2">
    <name type="scientific">Pyropia yezoensis</name>
    <name type="common">Susabi-nori</name>
    <name type="synonym">Porphyra yezoensis</name>
    <dbReference type="NCBI Taxonomy" id="2788"/>
    <lineage>
        <taxon>Eukaryota</taxon>
        <taxon>Rhodophyta</taxon>
        <taxon>Bangiophyceae</taxon>
        <taxon>Bangiales</taxon>
        <taxon>Bangiaceae</taxon>
        <taxon>Pyropia</taxon>
    </lineage>
</organism>
<proteinExistence type="predicted"/>
<dbReference type="EMBL" id="CM020618">
    <property type="protein sequence ID" value="KAK1857647.1"/>
    <property type="molecule type" value="Genomic_DNA"/>
</dbReference>
<sequence length="68" mass="7002">MDVEDNGREATPSLSYHDALLDFGDLDGRDDSTSVPVPPLTQPQPGGVDEPEPDGMSSSCLGGDDGAV</sequence>
<evidence type="ECO:0000313" key="2">
    <source>
        <dbReference type="Proteomes" id="UP000798662"/>
    </source>
</evidence>